<reference evidence="1" key="1">
    <citation type="submission" date="2023-06" db="EMBL/GenBank/DDBJ databases">
        <title>Genome-scale phylogeny and comparative genomics of the fungal order Sordariales.</title>
        <authorList>
            <consortium name="Lawrence Berkeley National Laboratory"/>
            <person name="Hensen N."/>
            <person name="Bonometti L."/>
            <person name="Westerberg I."/>
            <person name="Brannstrom I.O."/>
            <person name="Guillou S."/>
            <person name="Cros-Aarteil S."/>
            <person name="Calhoun S."/>
            <person name="Haridas S."/>
            <person name="Kuo A."/>
            <person name="Mondo S."/>
            <person name="Pangilinan J."/>
            <person name="Riley R."/>
            <person name="Labutti K."/>
            <person name="Andreopoulos B."/>
            <person name="Lipzen A."/>
            <person name="Chen C."/>
            <person name="Yanf M."/>
            <person name="Daum C."/>
            <person name="Ng V."/>
            <person name="Clum A."/>
            <person name="Steindorff A."/>
            <person name="Ohm R."/>
            <person name="Martin F."/>
            <person name="Silar P."/>
            <person name="Natvig D."/>
            <person name="Lalanne C."/>
            <person name="Gautier V."/>
            <person name="Ament-Velasquez S.L."/>
            <person name="Kruys A."/>
            <person name="Hutchinson M.I."/>
            <person name="Powell A.J."/>
            <person name="Barry K."/>
            <person name="Miller A.N."/>
            <person name="Grigoriev I.V."/>
            <person name="Debuchy R."/>
            <person name="Gladieux P."/>
            <person name="Thoren M.H."/>
            <person name="Johannesson H."/>
        </authorList>
    </citation>
    <scope>NUCLEOTIDE SEQUENCE</scope>
    <source>
        <strain evidence="1">SMH4607-1</strain>
    </source>
</reference>
<keyword evidence="2" id="KW-1185">Reference proteome</keyword>
<dbReference type="EMBL" id="JAUKUA010000003">
    <property type="protein sequence ID" value="KAK0720154.1"/>
    <property type="molecule type" value="Genomic_DNA"/>
</dbReference>
<evidence type="ECO:0000313" key="1">
    <source>
        <dbReference type="EMBL" id="KAK0720154.1"/>
    </source>
</evidence>
<protein>
    <submittedName>
        <fullName evidence="1">Uncharacterized protein</fullName>
    </submittedName>
</protein>
<name>A0AA40DXL3_9PEZI</name>
<dbReference type="AlphaFoldDB" id="A0AA40DXL3"/>
<evidence type="ECO:0000313" key="2">
    <source>
        <dbReference type="Proteomes" id="UP001172102"/>
    </source>
</evidence>
<dbReference type="Proteomes" id="UP001172102">
    <property type="component" value="Unassembled WGS sequence"/>
</dbReference>
<comment type="caution">
    <text evidence="1">The sequence shown here is derived from an EMBL/GenBank/DDBJ whole genome shotgun (WGS) entry which is preliminary data.</text>
</comment>
<sequence>MSRGFEAKASAGPKVIFNGPRALWQKVWDEPARERFISNIPIFREVDVDIAKRLEKATGIQGYEGIAGLLGFNGTHNGMSSDARLRYANGMSAEKAAVLRRTTGPRQKAPTRISQAMGPQGFGKTPSFVVLPASISVPFAAFTAQLSARSC</sequence>
<proteinExistence type="predicted"/>
<gene>
    <name evidence="1" type="ORF">B0H67DRAFT_643438</name>
</gene>
<accession>A0AA40DXL3</accession>
<organism evidence="1 2">
    <name type="scientific">Lasiosphaeris hirsuta</name>
    <dbReference type="NCBI Taxonomy" id="260670"/>
    <lineage>
        <taxon>Eukaryota</taxon>
        <taxon>Fungi</taxon>
        <taxon>Dikarya</taxon>
        <taxon>Ascomycota</taxon>
        <taxon>Pezizomycotina</taxon>
        <taxon>Sordariomycetes</taxon>
        <taxon>Sordariomycetidae</taxon>
        <taxon>Sordariales</taxon>
        <taxon>Lasiosphaeriaceae</taxon>
        <taxon>Lasiosphaeris</taxon>
    </lineage>
</organism>